<dbReference type="PANTHER" id="PTHR11092:SF0">
    <property type="entry name" value="EPIMERASE FAMILY PROTEIN SDR39U1"/>
    <property type="match status" value="1"/>
</dbReference>
<dbReference type="Pfam" id="PF01370">
    <property type="entry name" value="Epimerase"/>
    <property type="match status" value="1"/>
</dbReference>
<gene>
    <name evidence="5" type="ORF">CFH99_14550</name>
</gene>
<dbReference type="PANTHER" id="PTHR11092">
    <property type="entry name" value="SUGAR NUCLEOTIDE EPIMERASE RELATED"/>
    <property type="match status" value="1"/>
</dbReference>
<evidence type="ECO:0000259" key="4">
    <source>
        <dbReference type="Pfam" id="PF08338"/>
    </source>
</evidence>
<dbReference type="InterPro" id="IPR010099">
    <property type="entry name" value="SDR39U1"/>
</dbReference>
<evidence type="ECO:0000256" key="1">
    <source>
        <dbReference type="ARBA" id="ARBA00009353"/>
    </source>
</evidence>
<feature type="domain" description="NAD-dependent epimerase/dehydratase" evidence="3">
    <location>
        <begin position="105"/>
        <end position="222"/>
    </location>
</feature>
<comment type="similarity">
    <text evidence="1">Belongs to the NAD(P)-dependent epimerase/dehydratase family. SDR39U1 subfamily.</text>
</comment>
<feature type="compositionally biased region" description="Low complexity" evidence="2">
    <location>
        <begin position="27"/>
        <end position="41"/>
    </location>
</feature>
<reference evidence="5 6" key="1">
    <citation type="submission" date="2017-06" db="EMBL/GenBank/DDBJ databases">
        <title>Complete Genome Sequence of the Soil Carbazole-Degrading Bacterium Nocardioides aromaticivorans IC177.</title>
        <authorList>
            <person name="Vejarano F."/>
            <person name="Suzuki-Minakuchi C."/>
            <person name="Ohtsubo Y."/>
            <person name="Tsuda M."/>
            <person name="Okada K."/>
            <person name="Nojiri H."/>
        </authorList>
    </citation>
    <scope>NUCLEOTIDE SEQUENCE [LARGE SCALE GENOMIC DNA]</scope>
    <source>
        <strain evidence="5 6">IC177</strain>
    </source>
</reference>
<evidence type="ECO:0000313" key="6">
    <source>
        <dbReference type="Proteomes" id="UP000662818"/>
    </source>
</evidence>
<feature type="domain" description="DUF1731" evidence="4">
    <location>
        <begin position="349"/>
        <end position="393"/>
    </location>
</feature>
<dbReference type="SUPFAM" id="SSF51735">
    <property type="entry name" value="NAD(P)-binding Rossmann-fold domains"/>
    <property type="match status" value="1"/>
</dbReference>
<feature type="compositionally biased region" description="Basic residues" evidence="2">
    <location>
        <begin position="1"/>
        <end position="15"/>
    </location>
</feature>
<evidence type="ECO:0000256" key="2">
    <source>
        <dbReference type="SAM" id="MobiDB-lite"/>
    </source>
</evidence>
<feature type="region of interest" description="Disordered" evidence="2">
    <location>
        <begin position="1"/>
        <end position="70"/>
    </location>
</feature>
<dbReference type="EMBL" id="CP022295">
    <property type="protein sequence ID" value="QSR26847.1"/>
    <property type="molecule type" value="Genomic_DNA"/>
</dbReference>
<dbReference type="InterPro" id="IPR001509">
    <property type="entry name" value="Epimerase_deHydtase"/>
</dbReference>
<proteinExistence type="inferred from homology"/>
<protein>
    <submittedName>
        <fullName evidence="5">TIGR01777 family protein</fullName>
    </submittedName>
</protein>
<dbReference type="Gene3D" id="3.40.50.720">
    <property type="entry name" value="NAD(P)-binding Rossmann-like Domain"/>
    <property type="match status" value="1"/>
</dbReference>
<keyword evidence="6" id="KW-1185">Reference proteome</keyword>
<evidence type="ECO:0000259" key="3">
    <source>
        <dbReference type="Pfam" id="PF01370"/>
    </source>
</evidence>
<sequence length="398" mass="42454">MRSPRRGARRHRSGAGRRQVPRPWSGRRPWSCRRPAASPASARRRRRSRTRRGRARRRSPGQPHDGIGKGRGAWISLQGLCVAQAATSSPGWQAFDVTSSPRLSVVVAGSSGFLGRHLVTELRERGHTVTPLVRRPARSGESPWDPQGGKVDTAVVQGADVVVNLAGAPLVGNPHSKKWERDVLSSRVTSTRLLAETIAAAPTPPALVNASGVSWYGDHGSAALTESSDSRGHAFLTRVAREWEGATQPAVDAGARVVRLRTAPVQDRASQPLKSQSLQFKVGLGGRIGNGEQFYPVISLRDWVAAAAFLVEHPTASGPANLCAPTTATNKEFTATLGRLVRRPAFFAVPSAVIRVAAGPIAPELLGSLNLRPQALLDLGHTFADPDVEAVLRTGLSG</sequence>
<dbReference type="NCBIfam" id="TIGR01777">
    <property type="entry name" value="yfcH"/>
    <property type="match status" value="1"/>
</dbReference>
<dbReference type="InterPro" id="IPR013549">
    <property type="entry name" value="DUF1731"/>
</dbReference>
<dbReference type="Proteomes" id="UP000662818">
    <property type="component" value="Chromosome"/>
</dbReference>
<organism evidence="5 6">
    <name type="scientific">Nocardioides aromaticivorans</name>
    <dbReference type="NCBI Taxonomy" id="200618"/>
    <lineage>
        <taxon>Bacteria</taxon>
        <taxon>Bacillati</taxon>
        <taxon>Actinomycetota</taxon>
        <taxon>Actinomycetes</taxon>
        <taxon>Propionibacteriales</taxon>
        <taxon>Nocardioidaceae</taxon>
        <taxon>Nocardioides</taxon>
    </lineage>
</organism>
<feature type="compositionally biased region" description="Basic residues" evidence="2">
    <location>
        <begin position="42"/>
        <end position="59"/>
    </location>
</feature>
<evidence type="ECO:0000313" key="5">
    <source>
        <dbReference type="EMBL" id="QSR26847.1"/>
    </source>
</evidence>
<accession>A0ABX7PM41</accession>
<dbReference type="InterPro" id="IPR036291">
    <property type="entry name" value="NAD(P)-bd_dom_sf"/>
</dbReference>
<dbReference type="Pfam" id="PF08338">
    <property type="entry name" value="DUF1731"/>
    <property type="match status" value="1"/>
</dbReference>
<name>A0ABX7PM41_9ACTN</name>